<evidence type="ECO:0000256" key="1">
    <source>
        <dbReference type="SAM" id="SignalP"/>
    </source>
</evidence>
<organism evidence="2 3">
    <name type="scientific">Anseongella ginsenosidimutans</name>
    <dbReference type="NCBI Taxonomy" id="496056"/>
    <lineage>
        <taxon>Bacteria</taxon>
        <taxon>Pseudomonadati</taxon>
        <taxon>Bacteroidota</taxon>
        <taxon>Sphingobacteriia</taxon>
        <taxon>Sphingobacteriales</taxon>
        <taxon>Sphingobacteriaceae</taxon>
        <taxon>Anseongella</taxon>
    </lineage>
</organism>
<dbReference type="RefSeq" id="WP_132129958.1">
    <property type="nucleotide sequence ID" value="NZ_CP042432.1"/>
</dbReference>
<gene>
    <name evidence="2" type="ORF">EDD80_11036</name>
</gene>
<keyword evidence="3" id="KW-1185">Reference proteome</keyword>
<dbReference type="InterPro" id="IPR021109">
    <property type="entry name" value="Peptidase_aspartic_dom_sf"/>
</dbReference>
<evidence type="ECO:0008006" key="4">
    <source>
        <dbReference type="Google" id="ProtNLM"/>
    </source>
</evidence>
<feature type="chain" id="PRO_5020640807" description="Aspartyl protease" evidence="1">
    <location>
        <begin position="24"/>
        <end position="485"/>
    </location>
</feature>
<dbReference type="AlphaFoldDB" id="A0A4R3KNZ3"/>
<feature type="signal peptide" evidence="1">
    <location>
        <begin position="1"/>
        <end position="23"/>
    </location>
</feature>
<name>A0A4R3KNZ3_9SPHI</name>
<accession>A0A4R3KNZ3</accession>
<evidence type="ECO:0000313" key="2">
    <source>
        <dbReference type="EMBL" id="TCS85838.1"/>
    </source>
</evidence>
<proteinExistence type="predicted"/>
<protein>
    <recommendedName>
        <fullName evidence="4">Aspartyl protease</fullName>
    </recommendedName>
</protein>
<sequence length="485" mass="55537">MKKFYAHQFVFLFCIPLVLFLGACNTKPDPTMIFPPDREIDTLALSYDSSSTPLVAVEIAGKVYHFIFDSGAHTTLLDMPIPVKEVISADPFKDVFGDSYPANRVALDTFRVGRTTFSALSRYKQRDIKYDGIIGGNILRRLAWKIDFNERKIYAAKSSKSFGVNTADGIPFVLQSSCPVITLRINNVDIDLMIDTGSDYFTCINSRAFNSMPQLKKMAVFWRGVTSVNKNNLFLAANYVPKMDSTWYVEATLQAGNHTLTNEIIQFTSLPTATVGMDFLMRFDYVILDYPGRKLYLGNKQRKTYDYLSQIALNVNSMGLQLSKDSIPRISRIARMEQVKDLRVNDTVLAINRSSFINGEPSFYRREILRKGPLTRFPAFKLIPSFHEIIIENFNKTLPHAEIKVKRGDSILSVKLRREYRFRSFPDTVWNLTGIPLGFPYIATGAFFEFAPDRLEYMFLPRKPADHVLKKDYQPADFTELTYYY</sequence>
<reference evidence="2 3" key="1">
    <citation type="submission" date="2019-03" db="EMBL/GenBank/DDBJ databases">
        <title>Genomic Encyclopedia of Type Strains, Phase IV (KMG-IV): sequencing the most valuable type-strain genomes for metagenomic binning, comparative biology and taxonomic classification.</title>
        <authorList>
            <person name="Goeker M."/>
        </authorList>
    </citation>
    <scope>NUCLEOTIDE SEQUENCE [LARGE SCALE GENOMIC DNA]</scope>
    <source>
        <strain evidence="2 3">DSM 21100</strain>
    </source>
</reference>
<dbReference type="SUPFAM" id="SSF50630">
    <property type="entry name" value="Acid proteases"/>
    <property type="match status" value="2"/>
</dbReference>
<dbReference type="Proteomes" id="UP000295807">
    <property type="component" value="Unassembled WGS sequence"/>
</dbReference>
<dbReference type="Gene3D" id="2.40.70.10">
    <property type="entry name" value="Acid Proteases"/>
    <property type="match status" value="2"/>
</dbReference>
<evidence type="ECO:0000313" key="3">
    <source>
        <dbReference type="Proteomes" id="UP000295807"/>
    </source>
</evidence>
<dbReference type="OrthoDB" id="644381at2"/>
<keyword evidence="1" id="KW-0732">Signal</keyword>
<comment type="caution">
    <text evidence="2">The sequence shown here is derived from an EMBL/GenBank/DDBJ whole genome shotgun (WGS) entry which is preliminary data.</text>
</comment>
<dbReference type="PROSITE" id="PS51257">
    <property type="entry name" value="PROKAR_LIPOPROTEIN"/>
    <property type="match status" value="1"/>
</dbReference>
<dbReference type="EMBL" id="SMAD01000010">
    <property type="protein sequence ID" value="TCS85838.1"/>
    <property type="molecule type" value="Genomic_DNA"/>
</dbReference>